<reference evidence="1 2" key="1">
    <citation type="submission" date="2018-05" db="EMBL/GenBank/DDBJ databases">
        <title>Oceanovita maritima gen. nov., sp. nov., a marine bacterium in the family Rhodobacteraceae isolated from surface seawater of Lundu port Xiamen, China.</title>
        <authorList>
            <person name="Hetharua B.H."/>
            <person name="Min D."/>
            <person name="Liao H."/>
            <person name="Tian Y."/>
        </authorList>
    </citation>
    <scope>NUCLEOTIDE SEQUENCE [LARGE SCALE GENOMIC DNA]</scope>
    <source>
        <strain evidence="1 2">FSX-11</strain>
    </source>
</reference>
<evidence type="ECO:0000313" key="1">
    <source>
        <dbReference type="EMBL" id="PYC48439.1"/>
    </source>
</evidence>
<dbReference type="RefSeq" id="WP_110795174.1">
    <property type="nucleotide sequence ID" value="NZ_KZ826482.1"/>
</dbReference>
<dbReference type="AlphaFoldDB" id="A0A2V4MSC4"/>
<protein>
    <submittedName>
        <fullName evidence="1">Uncharacterized protein</fullName>
    </submittedName>
</protein>
<dbReference type="OrthoDB" id="7810029at2"/>
<sequence>MSKIIQFTAKNPVQSQDDRYGALVSGFASNRRFGDDVFWLKENAELLSILEVTGAKLSQETLAPMAGFYANVEKRLGFFPQYYRFILSLCLDLEDIGMDGNKGEALVNWAADEGLAQSEMSDLQRMEARRLMLRRGRDPLPADPGLEVRMGAFIERSEAFTMPNKKAAYELTHTVFYLSEYGRKTLELGAGALQSLRFAGTLAWLDQNLDLVAEVCIALRYAGQQPPAIWESWVEREMHSFTVQTGERANVQDEYHEFFICNWLASVSGGQAFTKRVAAERMSFHRVPRALAPLRTMSECMFRLDDRRSADWDAMRPLVTEGMDDAAQEVLGLAEQSCPDFDAFFAGFARVGLRQAAI</sequence>
<dbReference type="Pfam" id="PF21843">
    <property type="entry name" value="DUF6902"/>
    <property type="match status" value="1"/>
</dbReference>
<dbReference type="EMBL" id="QFVT01000003">
    <property type="protein sequence ID" value="PYC48439.1"/>
    <property type="molecule type" value="Genomic_DNA"/>
</dbReference>
<accession>A0A2V4MSC4</accession>
<dbReference type="InterPro" id="IPR054197">
    <property type="entry name" value="DUF6902"/>
</dbReference>
<dbReference type="Proteomes" id="UP000248012">
    <property type="component" value="Unassembled WGS sequence"/>
</dbReference>
<comment type="caution">
    <text evidence="1">The sequence shown here is derived from an EMBL/GenBank/DDBJ whole genome shotgun (WGS) entry which is preliminary data.</text>
</comment>
<evidence type="ECO:0000313" key="2">
    <source>
        <dbReference type="Proteomes" id="UP000248012"/>
    </source>
</evidence>
<proteinExistence type="predicted"/>
<name>A0A2V4MSC4_9RHOB</name>
<gene>
    <name evidence="1" type="ORF">DI396_05535</name>
</gene>
<keyword evidence="2" id="KW-1185">Reference proteome</keyword>
<organism evidence="1 2">
    <name type="scientific">Litorivita pollutaquae</name>
    <dbReference type="NCBI Taxonomy" id="2200892"/>
    <lineage>
        <taxon>Bacteria</taxon>
        <taxon>Pseudomonadati</taxon>
        <taxon>Pseudomonadota</taxon>
        <taxon>Alphaproteobacteria</taxon>
        <taxon>Rhodobacterales</taxon>
        <taxon>Paracoccaceae</taxon>
        <taxon>Litorivita</taxon>
    </lineage>
</organism>